<keyword evidence="7" id="KW-0675">Receptor</keyword>
<evidence type="ECO:0000259" key="9">
    <source>
        <dbReference type="Pfam" id="PF00593"/>
    </source>
</evidence>
<feature type="domain" description="TonB-dependent receptor-like beta-barrel" evidence="9">
    <location>
        <begin position="189"/>
        <end position="577"/>
    </location>
</feature>
<dbReference type="GO" id="GO:0044718">
    <property type="term" value="P:siderophore transmembrane transport"/>
    <property type="evidence" value="ECO:0007669"/>
    <property type="project" value="TreeGrafter"/>
</dbReference>
<keyword evidence="2" id="KW-0813">Transport</keyword>
<keyword evidence="6" id="KW-0472">Membrane</keyword>
<dbReference type="InterPro" id="IPR039426">
    <property type="entry name" value="TonB-dep_rcpt-like"/>
</dbReference>
<dbReference type="InterPro" id="IPR036942">
    <property type="entry name" value="Beta-barrel_TonB_sf"/>
</dbReference>
<dbReference type="PANTHER" id="PTHR30069:SF29">
    <property type="entry name" value="HEMOGLOBIN AND HEMOGLOBIN-HAPTOGLOBIN-BINDING PROTEIN 1-RELATED"/>
    <property type="match status" value="1"/>
</dbReference>
<dbReference type="GO" id="GO:0015344">
    <property type="term" value="F:siderophore uptake transmembrane transporter activity"/>
    <property type="evidence" value="ECO:0007669"/>
    <property type="project" value="TreeGrafter"/>
</dbReference>
<evidence type="ECO:0000256" key="6">
    <source>
        <dbReference type="ARBA" id="ARBA00023136"/>
    </source>
</evidence>
<keyword evidence="3" id="KW-0812">Transmembrane</keyword>
<evidence type="ECO:0000256" key="5">
    <source>
        <dbReference type="ARBA" id="ARBA00023077"/>
    </source>
</evidence>
<dbReference type="AlphaFoldDB" id="A0A381VKE8"/>
<dbReference type="Gene3D" id="2.170.130.10">
    <property type="entry name" value="TonB-dependent receptor, plug domain"/>
    <property type="match status" value="1"/>
</dbReference>
<reference evidence="11" key="1">
    <citation type="submission" date="2018-05" db="EMBL/GenBank/DDBJ databases">
        <authorList>
            <person name="Lanie J.A."/>
            <person name="Ng W.-L."/>
            <person name="Kazmierczak K.M."/>
            <person name="Andrzejewski T.M."/>
            <person name="Davidsen T.M."/>
            <person name="Wayne K.J."/>
            <person name="Tettelin H."/>
            <person name="Glass J.I."/>
            <person name="Rusch D."/>
            <person name="Podicherti R."/>
            <person name="Tsui H.-C.T."/>
            <person name="Winkler M.E."/>
        </authorList>
    </citation>
    <scope>NUCLEOTIDE SEQUENCE</scope>
</reference>
<evidence type="ECO:0000256" key="7">
    <source>
        <dbReference type="ARBA" id="ARBA00023170"/>
    </source>
</evidence>
<dbReference type="GO" id="GO:0009279">
    <property type="term" value="C:cell outer membrane"/>
    <property type="evidence" value="ECO:0007669"/>
    <property type="project" value="UniProtKB-SubCell"/>
</dbReference>
<name>A0A381VKE8_9ZZZZ</name>
<evidence type="ECO:0000313" key="11">
    <source>
        <dbReference type="EMBL" id="SVA40238.1"/>
    </source>
</evidence>
<keyword evidence="8" id="KW-0998">Cell outer membrane</keyword>
<feature type="domain" description="TonB-dependent receptor plug" evidence="10">
    <location>
        <begin position="60"/>
        <end position="168"/>
    </location>
</feature>
<dbReference type="InterPro" id="IPR037066">
    <property type="entry name" value="Plug_dom_sf"/>
</dbReference>
<evidence type="ECO:0000256" key="8">
    <source>
        <dbReference type="ARBA" id="ARBA00023237"/>
    </source>
</evidence>
<evidence type="ECO:0000259" key="10">
    <source>
        <dbReference type="Pfam" id="PF07715"/>
    </source>
</evidence>
<dbReference type="SUPFAM" id="SSF56935">
    <property type="entry name" value="Porins"/>
    <property type="match status" value="1"/>
</dbReference>
<gene>
    <name evidence="11" type="ORF">METZ01_LOCUS93092</name>
</gene>
<keyword evidence="5" id="KW-0798">TonB box</keyword>
<dbReference type="InterPro" id="IPR012910">
    <property type="entry name" value="Plug_dom"/>
</dbReference>
<evidence type="ECO:0008006" key="12">
    <source>
        <dbReference type="Google" id="ProtNLM"/>
    </source>
</evidence>
<dbReference type="PANTHER" id="PTHR30069">
    <property type="entry name" value="TONB-DEPENDENT OUTER MEMBRANE RECEPTOR"/>
    <property type="match status" value="1"/>
</dbReference>
<keyword evidence="4" id="KW-0732">Signal</keyword>
<evidence type="ECO:0000256" key="1">
    <source>
        <dbReference type="ARBA" id="ARBA00004571"/>
    </source>
</evidence>
<dbReference type="PROSITE" id="PS52016">
    <property type="entry name" value="TONB_DEPENDENT_REC_3"/>
    <property type="match status" value="1"/>
</dbReference>
<dbReference type="Pfam" id="PF07715">
    <property type="entry name" value="Plug"/>
    <property type="match status" value="1"/>
</dbReference>
<accession>A0A381VKE8</accession>
<dbReference type="EMBL" id="UINC01008954">
    <property type="protein sequence ID" value="SVA40238.1"/>
    <property type="molecule type" value="Genomic_DNA"/>
</dbReference>
<comment type="subcellular location">
    <subcellularLocation>
        <location evidence="1">Cell outer membrane</location>
        <topology evidence="1">Multi-pass membrane protein</topology>
    </subcellularLocation>
</comment>
<evidence type="ECO:0000256" key="2">
    <source>
        <dbReference type="ARBA" id="ARBA00022448"/>
    </source>
</evidence>
<evidence type="ECO:0000256" key="3">
    <source>
        <dbReference type="ARBA" id="ARBA00022692"/>
    </source>
</evidence>
<dbReference type="Gene3D" id="2.40.170.20">
    <property type="entry name" value="TonB-dependent receptor, beta-barrel domain"/>
    <property type="match status" value="1"/>
</dbReference>
<evidence type="ECO:0000256" key="4">
    <source>
        <dbReference type="ARBA" id="ARBA00022729"/>
    </source>
</evidence>
<proteinExistence type="predicted"/>
<dbReference type="InterPro" id="IPR000531">
    <property type="entry name" value="Beta-barrel_TonB"/>
</dbReference>
<dbReference type="Pfam" id="PF00593">
    <property type="entry name" value="TonB_dep_Rec_b-barrel"/>
    <property type="match status" value="1"/>
</dbReference>
<organism evidence="11">
    <name type="scientific">marine metagenome</name>
    <dbReference type="NCBI Taxonomy" id="408172"/>
    <lineage>
        <taxon>unclassified sequences</taxon>
        <taxon>metagenomes</taxon>
        <taxon>ecological metagenomes</taxon>
    </lineage>
</organism>
<sequence length="657" mass="74954">METAAGNYTLKISVIGFETDTREIMVADEVLELEVHLKTTILEFSEIQVEGLFTTRLGHESVDVVHNEKIKSMTKESISDVLRTLPGVDVQFAHPNGRNVNLSIRGSSDYKPGGYNNRVLLLLDGFPIQIPNSGSPDWNSIPLETIRRIEINNSPASAQYGHNSMGGVINLITDYKGKDKDTFLRFSGGAYSTGQTSITHRNEKGNWAFGLNAMARSSEGHRFNSDDKITRTRFYVRFGNQKGRDYRLSHILSYSDIGHPGFSSIPSFRRSQRLSQYLQGHVFYPIRNGISMSHSIFFNTFNTHYYDRNDTPEDKKEGERNYEDLNVGLRSEMLITKWPRWICMAGMDVDWSQSQVSVFNPIYDSPEQLSLGGFVQSKYSIGNGWKFGTGLRYDYRRSDPGGNFQKRVYTNWSPKVNLTYAMQGKRAFTLAYSEGFRAPSLSELYLKHTSSYGLTLQGNPSVLPEKVQSYEIMYEHPHNDSWVWNVSVFHNRYENMIDFVYNVPVLAINREGVTGMGGECQFKWKPMDALAFNGSYAYLNMSDRGGDPVLYRSRHRGQLYADFSSGILNVRLGAQAWSEQTYEDFLSHDYESIDGKIVFPIRKLPARMIPEIIISREMSSFKGSLRISNLLDTQYELIQDFPMPGRSWQFTLTKTVS</sequence>
<protein>
    <recommendedName>
        <fullName evidence="12">TonB-dependent receptor plug domain-containing protein</fullName>
    </recommendedName>
</protein>